<evidence type="ECO:0000256" key="8">
    <source>
        <dbReference type="PIRSR" id="PIRSR001369-1"/>
    </source>
</evidence>
<comment type="similarity">
    <text evidence="2 7 10">Belongs to the citrate synthase family.</text>
</comment>
<proteinExistence type="inferred from homology"/>
<evidence type="ECO:0000313" key="12">
    <source>
        <dbReference type="Proteomes" id="UP000323454"/>
    </source>
</evidence>
<evidence type="ECO:0000256" key="10">
    <source>
        <dbReference type="RuleBase" id="RU003406"/>
    </source>
</evidence>
<keyword evidence="12" id="KW-1185">Reference proteome</keyword>
<organism evidence="11 12">
    <name type="scientific">Solihabitans fulvus</name>
    <dbReference type="NCBI Taxonomy" id="1892852"/>
    <lineage>
        <taxon>Bacteria</taxon>
        <taxon>Bacillati</taxon>
        <taxon>Actinomycetota</taxon>
        <taxon>Actinomycetes</taxon>
        <taxon>Pseudonocardiales</taxon>
        <taxon>Pseudonocardiaceae</taxon>
        <taxon>Solihabitans</taxon>
    </lineage>
</organism>
<evidence type="ECO:0000313" key="11">
    <source>
        <dbReference type="EMBL" id="KAA2262994.1"/>
    </source>
</evidence>
<dbReference type="PANTHER" id="PTHR42871:SF1">
    <property type="entry name" value="CITRATE SYNTHASE"/>
    <property type="match status" value="1"/>
</dbReference>
<sequence>MPDATTAPTSTDRPSDIRTVALRHEGGEHEMNVVPATVGAPGIDLGKLLAKTGMVTLDPGFVNTASCSSEITYIDGDAGILRYRGYPIEQLAERSNFIEVSYLLIYGELPTQAQLDDFSSKISRHTLLHEDLKRFFGGFPRDAHPMPVLSSAVSALSTFYQDSLNPFDNSQVEISTIRLLAKVPTIAAYAYKKSVGQPFLYPDNSLGLVQNFLRMTFGFPAEPYDVDPELVKALDLLFILHADHEQNCSTSTVRLVGSSEANLFASISAGINALFGPLHGGANSAVLEMLEGIRDEGGDVESFVKRVKNKEDGVRLMGFGHRVYKNYDPRAAIIKKTADQILGKLGGDDQLLEIAKKLEETALADDYFVERKLYPNVDFYTGLIYRAMGFPTKFFTVLFALGRLPGWIAHWREMNQDPATKIGRPRQVYVGAPERNFVPMDGR</sequence>
<name>A0A5B2XIH3_9PSEU</name>
<dbReference type="AlphaFoldDB" id="A0A5B2XIH3"/>
<dbReference type="Gene3D" id="1.10.580.10">
    <property type="entry name" value="Citrate Synthase, domain 1"/>
    <property type="match status" value="1"/>
</dbReference>
<evidence type="ECO:0000256" key="6">
    <source>
        <dbReference type="NCBIfam" id="TIGR01798"/>
    </source>
</evidence>
<dbReference type="FunFam" id="1.10.230.10:FF:000002">
    <property type="entry name" value="Citrate synthase"/>
    <property type="match status" value="1"/>
</dbReference>
<dbReference type="UniPathway" id="UPA00223">
    <property type="reaction ID" value="UER00717"/>
</dbReference>
<evidence type="ECO:0000256" key="4">
    <source>
        <dbReference type="ARBA" id="ARBA00022679"/>
    </source>
</evidence>
<evidence type="ECO:0000256" key="7">
    <source>
        <dbReference type="PIRNR" id="PIRNR001369"/>
    </source>
</evidence>
<dbReference type="InterPro" id="IPR002020">
    <property type="entry name" value="Citrate_synthase"/>
</dbReference>
<comment type="pathway">
    <text evidence="1 9">Carbohydrate metabolism; tricarboxylic acid cycle; isocitrate from oxaloacetate: step 1/2.</text>
</comment>
<evidence type="ECO:0000256" key="9">
    <source>
        <dbReference type="RuleBase" id="RU003370"/>
    </source>
</evidence>
<dbReference type="Pfam" id="PF00285">
    <property type="entry name" value="Citrate_synt"/>
    <property type="match status" value="1"/>
</dbReference>
<dbReference type="InterPro" id="IPR019810">
    <property type="entry name" value="Citrate_synthase_AS"/>
</dbReference>
<comment type="caution">
    <text evidence="11">The sequence shown here is derived from an EMBL/GenBank/DDBJ whole genome shotgun (WGS) entry which is preliminary data.</text>
</comment>
<feature type="active site" evidence="8">
    <location>
        <position position="321"/>
    </location>
</feature>
<dbReference type="InterPro" id="IPR010953">
    <property type="entry name" value="Citrate_synthase_typ-I"/>
</dbReference>
<dbReference type="NCBIfam" id="NF004126">
    <property type="entry name" value="PRK05614.1"/>
    <property type="match status" value="1"/>
</dbReference>
<dbReference type="RefSeq" id="WP_149849416.1">
    <property type="nucleotide sequence ID" value="NZ_VUOB01000019.1"/>
</dbReference>
<keyword evidence="11" id="KW-0012">Acyltransferase</keyword>
<dbReference type="InterPro" id="IPR016142">
    <property type="entry name" value="Citrate_synth-like_lrg_a-sub"/>
</dbReference>
<dbReference type="PROSITE" id="PS00480">
    <property type="entry name" value="CITRATE_SYNTHASE"/>
    <property type="match status" value="1"/>
</dbReference>
<dbReference type="NCBIfam" id="TIGR01798">
    <property type="entry name" value="cit_synth_I"/>
    <property type="match status" value="1"/>
</dbReference>
<dbReference type="GO" id="GO:0036440">
    <property type="term" value="F:citrate synthase activity"/>
    <property type="evidence" value="ECO:0007669"/>
    <property type="project" value="UniProtKB-EC"/>
</dbReference>
<evidence type="ECO:0000256" key="5">
    <source>
        <dbReference type="ARBA" id="ARBA00049288"/>
    </source>
</evidence>
<accession>A0A5B2XIH3</accession>
<dbReference type="Gene3D" id="1.10.230.10">
    <property type="entry name" value="Cytochrome P450-Terp, domain 2"/>
    <property type="match status" value="1"/>
</dbReference>
<dbReference type="Proteomes" id="UP000323454">
    <property type="component" value="Unassembled WGS sequence"/>
</dbReference>
<reference evidence="11 12" key="2">
    <citation type="submission" date="2019-09" db="EMBL/GenBank/DDBJ databases">
        <authorList>
            <person name="Jin C."/>
        </authorList>
    </citation>
    <scope>NUCLEOTIDE SEQUENCE [LARGE SCALE GENOMIC DNA]</scope>
    <source>
        <strain evidence="11 12">AN110305</strain>
    </source>
</reference>
<dbReference type="PRINTS" id="PR00143">
    <property type="entry name" value="CITRTSNTHASE"/>
</dbReference>
<dbReference type="PIRSF" id="PIRSF001369">
    <property type="entry name" value="Citrate_synth"/>
    <property type="match status" value="1"/>
</dbReference>
<keyword evidence="4 7" id="KW-0808">Transferase</keyword>
<comment type="catalytic activity">
    <reaction evidence="5 9">
        <text>oxaloacetate + acetyl-CoA + H2O = citrate + CoA + H(+)</text>
        <dbReference type="Rhea" id="RHEA:16845"/>
        <dbReference type="ChEBI" id="CHEBI:15377"/>
        <dbReference type="ChEBI" id="CHEBI:15378"/>
        <dbReference type="ChEBI" id="CHEBI:16452"/>
        <dbReference type="ChEBI" id="CHEBI:16947"/>
        <dbReference type="ChEBI" id="CHEBI:57287"/>
        <dbReference type="ChEBI" id="CHEBI:57288"/>
        <dbReference type="EC" id="2.3.3.16"/>
    </reaction>
</comment>
<evidence type="ECO:0000256" key="3">
    <source>
        <dbReference type="ARBA" id="ARBA00022532"/>
    </source>
</evidence>
<dbReference type="CDD" id="cd06114">
    <property type="entry name" value="EcCS_like"/>
    <property type="match status" value="1"/>
</dbReference>
<dbReference type="SUPFAM" id="SSF48256">
    <property type="entry name" value="Citrate synthase"/>
    <property type="match status" value="1"/>
</dbReference>
<dbReference type="InterPro" id="IPR024176">
    <property type="entry name" value="Citrate_synthase_bac-typ"/>
</dbReference>
<dbReference type="InterPro" id="IPR016143">
    <property type="entry name" value="Citrate_synth-like_sm_a-sub"/>
</dbReference>
<dbReference type="Gene3D" id="2.20.28.60">
    <property type="match status" value="1"/>
</dbReference>
<dbReference type="InterPro" id="IPR036969">
    <property type="entry name" value="Citrate_synthase_sf"/>
</dbReference>
<protein>
    <recommendedName>
        <fullName evidence="6 7">Citrate synthase</fullName>
    </recommendedName>
</protein>
<dbReference type="GO" id="GO:0006099">
    <property type="term" value="P:tricarboxylic acid cycle"/>
    <property type="evidence" value="ECO:0007669"/>
    <property type="project" value="UniProtKB-UniRule"/>
</dbReference>
<dbReference type="PANTHER" id="PTHR42871">
    <property type="entry name" value="CITRATE SYNTHASE"/>
    <property type="match status" value="1"/>
</dbReference>
<dbReference type="OrthoDB" id="9800864at2"/>
<dbReference type="EMBL" id="VUOB01000019">
    <property type="protein sequence ID" value="KAA2262994.1"/>
    <property type="molecule type" value="Genomic_DNA"/>
</dbReference>
<reference evidence="11 12" key="1">
    <citation type="submission" date="2019-09" db="EMBL/GenBank/DDBJ databases">
        <title>Goodfellowia gen. nov., a new genus of the Pseudonocardineae related to Actinoalloteichus, containing Goodfellowia coeruleoviolacea gen. nov., comb. nov. gen. nov., comb. nov.</title>
        <authorList>
            <person name="Labeda D."/>
        </authorList>
    </citation>
    <scope>NUCLEOTIDE SEQUENCE [LARGE SCALE GENOMIC DNA]</scope>
    <source>
        <strain evidence="11 12">AN110305</strain>
    </source>
</reference>
<evidence type="ECO:0000256" key="2">
    <source>
        <dbReference type="ARBA" id="ARBA00010566"/>
    </source>
</evidence>
<keyword evidence="3 9" id="KW-0816">Tricarboxylic acid cycle</keyword>
<gene>
    <name evidence="11" type="ORF">F0L68_11070</name>
</gene>
<feature type="active site" evidence="8">
    <location>
        <position position="378"/>
    </location>
</feature>
<evidence type="ECO:0000256" key="1">
    <source>
        <dbReference type="ARBA" id="ARBA00004751"/>
    </source>
</evidence>
<dbReference type="GO" id="GO:0005737">
    <property type="term" value="C:cytoplasm"/>
    <property type="evidence" value="ECO:0007669"/>
    <property type="project" value="InterPro"/>
</dbReference>